<dbReference type="OrthoDB" id="5792673at2759"/>
<accession>A0A150GLX8</accession>
<gene>
    <name evidence="1" type="ORF">GPECTOR_14g117</name>
</gene>
<evidence type="ECO:0000313" key="1">
    <source>
        <dbReference type="EMBL" id="KXZ50866.1"/>
    </source>
</evidence>
<proteinExistence type="predicted"/>
<comment type="caution">
    <text evidence="1">The sequence shown here is derived from an EMBL/GenBank/DDBJ whole genome shotgun (WGS) entry which is preliminary data.</text>
</comment>
<name>A0A150GLX8_GONPE</name>
<organism evidence="1 2">
    <name type="scientific">Gonium pectorale</name>
    <name type="common">Green alga</name>
    <dbReference type="NCBI Taxonomy" id="33097"/>
    <lineage>
        <taxon>Eukaryota</taxon>
        <taxon>Viridiplantae</taxon>
        <taxon>Chlorophyta</taxon>
        <taxon>core chlorophytes</taxon>
        <taxon>Chlorophyceae</taxon>
        <taxon>CS clade</taxon>
        <taxon>Chlamydomonadales</taxon>
        <taxon>Volvocaceae</taxon>
        <taxon>Gonium</taxon>
    </lineage>
</organism>
<dbReference type="EMBL" id="LSYV01000015">
    <property type="protein sequence ID" value="KXZ50866.1"/>
    <property type="molecule type" value="Genomic_DNA"/>
</dbReference>
<sequence length="57" mass="6110">MAADPAVLAGSLTAACNGPCQVVREVLPSGLALRINIDATTRSNAARFFNHRRLMDR</sequence>
<protein>
    <submittedName>
        <fullName evidence="1">Uncharacterized protein</fullName>
    </submittedName>
</protein>
<dbReference type="Proteomes" id="UP000075714">
    <property type="component" value="Unassembled WGS sequence"/>
</dbReference>
<evidence type="ECO:0000313" key="2">
    <source>
        <dbReference type="Proteomes" id="UP000075714"/>
    </source>
</evidence>
<reference evidence="2" key="1">
    <citation type="journal article" date="2016" name="Nat. Commun.">
        <title>The Gonium pectorale genome demonstrates co-option of cell cycle regulation during the evolution of multicellularity.</title>
        <authorList>
            <person name="Hanschen E.R."/>
            <person name="Marriage T.N."/>
            <person name="Ferris P.J."/>
            <person name="Hamaji T."/>
            <person name="Toyoda A."/>
            <person name="Fujiyama A."/>
            <person name="Neme R."/>
            <person name="Noguchi H."/>
            <person name="Minakuchi Y."/>
            <person name="Suzuki M."/>
            <person name="Kawai-Toyooka H."/>
            <person name="Smith D.R."/>
            <person name="Sparks H."/>
            <person name="Anderson J."/>
            <person name="Bakaric R."/>
            <person name="Luria V."/>
            <person name="Karger A."/>
            <person name="Kirschner M.W."/>
            <person name="Durand P.M."/>
            <person name="Michod R.E."/>
            <person name="Nozaki H."/>
            <person name="Olson B.J."/>
        </authorList>
    </citation>
    <scope>NUCLEOTIDE SEQUENCE [LARGE SCALE GENOMIC DNA]</scope>
    <source>
        <strain evidence="2">NIES-2863</strain>
    </source>
</reference>
<dbReference type="AlphaFoldDB" id="A0A150GLX8"/>
<keyword evidence="2" id="KW-1185">Reference proteome</keyword>